<dbReference type="Gramene" id="LPERR05G17570.1">
    <property type="protein sequence ID" value="LPERR05G17570.1"/>
    <property type="gene ID" value="LPERR05G17570"/>
</dbReference>
<reference evidence="1" key="3">
    <citation type="submission" date="2015-04" db="UniProtKB">
        <authorList>
            <consortium name="EnsemblPlants"/>
        </authorList>
    </citation>
    <scope>IDENTIFICATION</scope>
</reference>
<keyword evidence="2" id="KW-1185">Reference proteome</keyword>
<dbReference type="HOGENOM" id="CLU_1715896_0_0_1"/>
<reference evidence="2" key="2">
    <citation type="submission" date="2013-12" db="EMBL/GenBank/DDBJ databases">
        <authorList>
            <person name="Yu Y."/>
            <person name="Lee S."/>
            <person name="de Baynast K."/>
            <person name="Wissotski M."/>
            <person name="Liu L."/>
            <person name="Talag J."/>
            <person name="Goicoechea J."/>
            <person name="Angelova A."/>
            <person name="Jetty R."/>
            <person name="Kudrna D."/>
            <person name="Golser W."/>
            <person name="Rivera L."/>
            <person name="Zhang J."/>
            <person name="Wing R."/>
        </authorList>
    </citation>
    <scope>NUCLEOTIDE SEQUENCE</scope>
</reference>
<evidence type="ECO:0000313" key="2">
    <source>
        <dbReference type="Proteomes" id="UP000032180"/>
    </source>
</evidence>
<accession>A0A0D9WI89</accession>
<evidence type="ECO:0000313" key="1">
    <source>
        <dbReference type="EnsemblPlants" id="LPERR05G17570.1"/>
    </source>
</evidence>
<dbReference type="AlphaFoldDB" id="A0A0D9WI89"/>
<reference evidence="1 2" key="1">
    <citation type="submission" date="2012-08" db="EMBL/GenBank/DDBJ databases">
        <title>Oryza genome evolution.</title>
        <authorList>
            <person name="Wing R.A."/>
        </authorList>
    </citation>
    <scope>NUCLEOTIDE SEQUENCE</scope>
</reference>
<dbReference type="Proteomes" id="UP000032180">
    <property type="component" value="Chromosome 5"/>
</dbReference>
<proteinExistence type="predicted"/>
<organism evidence="1 2">
    <name type="scientific">Leersia perrieri</name>
    <dbReference type="NCBI Taxonomy" id="77586"/>
    <lineage>
        <taxon>Eukaryota</taxon>
        <taxon>Viridiplantae</taxon>
        <taxon>Streptophyta</taxon>
        <taxon>Embryophyta</taxon>
        <taxon>Tracheophyta</taxon>
        <taxon>Spermatophyta</taxon>
        <taxon>Magnoliopsida</taxon>
        <taxon>Liliopsida</taxon>
        <taxon>Poales</taxon>
        <taxon>Poaceae</taxon>
        <taxon>BOP clade</taxon>
        <taxon>Oryzoideae</taxon>
        <taxon>Oryzeae</taxon>
        <taxon>Oryzinae</taxon>
        <taxon>Leersia</taxon>
    </lineage>
</organism>
<protein>
    <submittedName>
        <fullName evidence="1">Uncharacterized protein</fullName>
    </submittedName>
</protein>
<dbReference type="EnsemblPlants" id="LPERR05G17570.1">
    <property type="protein sequence ID" value="LPERR05G17570.1"/>
    <property type="gene ID" value="LPERR05G17570"/>
</dbReference>
<sequence length="153" mass="17486">MPPCELAETDRRMLSSRFCAVKMRRRRRPTSSALPRLDMPVRSRQRRRHRSASACPWCGDAAGSSTPVTLIHQAFRFADWEVTIVRSRGGPDHFTHHCGWRVLTSWGQSPDQVATQKLSFLPVVPVGAFYMDLREMIKRKSISVIAVRTVDDH</sequence>
<name>A0A0D9WI89_9ORYZ</name>